<evidence type="ECO:0000313" key="2">
    <source>
        <dbReference type="Proteomes" id="UP000033538"/>
    </source>
</evidence>
<comment type="caution">
    <text evidence="1">The sequence shown here is derived from an EMBL/GenBank/DDBJ whole genome shotgun (WGS) entry which is preliminary data.</text>
</comment>
<accession>A0A0F2DAY9</accession>
<dbReference type="SUPFAM" id="SSF55811">
    <property type="entry name" value="Nudix"/>
    <property type="match status" value="1"/>
</dbReference>
<dbReference type="Gene3D" id="3.90.79.10">
    <property type="entry name" value="Nucleoside Triphosphate Pyrophosphohydrolase"/>
    <property type="match status" value="1"/>
</dbReference>
<protein>
    <submittedName>
        <fullName evidence="1">MutT/nudix family protein</fullName>
    </submittedName>
</protein>
<sequence length="40" mass="4600">MEIKNHFGVYAVCFENGKLLCIEKTRGPYQHRYDLPGGSQ</sequence>
<reference evidence="1 2" key="1">
    <citation type="submission" date="2015-02" db="EMBL/GenBank/DDBJ databases">
        <title>Evolution of amylase-binding proteins of oral streptococcal species.</title>
        <authorList>
            <person name="Haase E.M."/>
        </authorList>
    </citation>
    <scope>NUCLEOTIDE SEQUENCE [LARGE SCALE GENOMIC DNA]</scope>
    <source>
        <strain evidence="1 2">OT25</strain>
    </source>
</reference>
<evidence type="ECO:0000313" key="1">
    <source>
        <dbReference type="EMBL" id="KJQ68192.1"/>
    </source>
</evidence>
<gene>
    <name evidence="1" type="ORF">TZ90_00556</name>
</gene>
<proteinExistence type="predicted"/>
<dbReference type="PATRIC" id="fig|28037.212.peg.522"/>
<dbReference type="InterPro" id="IPR015797">
    <property type="entry name" value="NUDIX_hydrolase-like_dom_sf"/>
</dbReference>
<name>A0A0F2DAY9_STRMT</name>
<dbReference type="AlphaFoldDB" id="A0A0F2DAY9"/>
<organism evidence="1 2">
    <name type="scientific">Streptococcus mitis</name>
    <dbReference type="NCBI Taxonomy" id="28037"/>
    <lineage>
        <taxon>Bacteria</taxon>
        <taxon>Bacillati</taxon>
        <taxon>Bacillota</taxon>
        <taxon>Bacilli</taxon>
        <taxon>Lactobacillales</taxon>
        <taxon>Streptococcaceae</taxon>
        <taxon>Streptococcus</taxon>
        <taxon>Streptococcus mitis group</taxon>
    </lineage>
</organism>
<dbReference type="EMBL" id="JYGP01000002">
    <property type="protein sequence ID" value="KJQ68192.1"/>
    <property type="molecule type" value="Genomic_DNA"/>
</dbReference>
<dbReference type="Proteomes" id="UP000033538">
    <property type="component" value="Unassembled WGS sequence"/>
</dbReference>